<evidence type="ECO:0008006" key="4">
    <source>
        <dbReference type="Google" id="ProtNLM"/>
    </source>
</evidence>
<comment type="caution">
    <text evidence="2">The sequence shown here is derived from an EMBL/GenBank/DDBJ whole genome shotgun (WGS) entry which is preliminary data.</text>
</comment>
<feature type="chain" id="PRO_5013168763" description="Esterase" evidence="1">
    <location>
        <begin position="20"/>
        <end position="390"/>
    </location>
</feature>
<accession>A0A254N7F9</accession>
<dbReference type="AlphaFoldDB" id="A0A254N7F9"/>
<dbReference type="InterPro" id="IPR000801">
    <property type="entry name" value="Esterase-like"/>
</dbReference>
<proteinExistence type="predicted"/>
<evidence type="ECO:0000256" key="1">
    <source>
        <dbReference type="SAM" id="SignalP"/>
    </source>
</evidence>
<dbReference type="RefSeq" id="WP_088483730.1">
    <property type="nucleotide sequence ID" value="NZ_NISI01000005.1"/>
</dbReference>
<evidence type="ECO:0000313" key="2">
    <source>
        <dbReference type="EMBL" id="OWR03494.1"/>
    </source>
</evidence>
<dbReference type="EMBL" id="NISI01000005">
    <property type="protein sequence ID" value="OWR03494.1"/>
    <property type="molecule type" value="Genomic_DNA"/>
</dbReference>
<sequence length="390" mass="42153">MRHLATALLAAAFSAAAWADTTLVFDLDLRAEIAAGRFDPARDRIGLRGGAAPLSWDRPLLASPAGSAGRYTLRLTLPDDAAGGQPLAYKFRIERGAGQDMSDGWEPGRNHAVLLSGGEVRVTRAFGPPASDAPIVRTGRIEQLGTVSSKHVRPREVQVWLPPGYEAQPQARYPVLYLHDGQNVFDAQAAGAEWQVDEAAQQGVLAGRLRAFIVVAVASTGTRTLDYTPSPMGPPTDRQGGGVAAYGRFLAEELKPQIDARFRTRPGPADTTIGGSSFGGIASLWLALHRPETFGSALVVSPSVWWDDGWVLRDVAATSPQPRPRLWVDMGAQEGEQAVQLARALEQALRRRGWPADQLRFVEDPRGSHDEASWARRVPAMLDFLYGSAQ</sequence>
<dbReference type="SUPFAM" id="SSF53474">
    <property type="entry name" value="alpha/beta-Hydrolases"/>
    <property type="match status" value="1"/>
</dbReference>
<organism evidence="2 3">
    <name type="scientific">Roseateles puraquae</name>
    <dbReference type="NCBI Taxonomy" id="431059"/>
    <lineage>
        <taxon>Bacteria</taxon>
        <taxon>Pseudomonadati</taxon>
        <taxon>Pseudomonadota</taxon>
        <taxon>Betaproteobacteria</taxon>
        <taxon>Burkholderiales</taxon>
        <taxon>Sphaerotilaceae</taxon>
        <taxon>Roseateles</taxon>
    </lineage>
</organism>
<gene>
    <name evidence="2" type="ORF">CDO81_13435</name>
</gene>
<keyword evidence="3" id="KW-1185">Reference proteome</keyword>
<dbReference type="Proteomes" id="UP000197446">
    <property type="component" value="Unassembled WGS sequence"/>
</dbReference>
<name>A0A254N7F9_9BURK</name>
<dbReference type="InterPro" id="IPR050583">
    <property type="entry name" value="Mycobacterial_A85_antigen"/>
</dbReference>
<protein>
    <recommendedName>
        <fullName evidence="4">Esterase</fullName>
    </recommendedName>
</protein>
<keyword evidence="1" id="KW-0732">Signal</keyword>
<dbReference type="Pfam" id="PF00756">
    <property type="entry name" value="Esterase"/>
    <property type="match status" value="1"/>
</dbReference>
<dbReference type="Gene3D" id="3.40.50.1820">
    <property type="entry name" value="alpha/beta hydrolase"/>
    <property type="match status" value="1"/>
</dbReference>
<reference evidence="2 3" key="1">
    <citation type="journal article" date="2007" name="Int. J. Syst. Evol. Microbiol.">
        <title>Description of Pelomonas aquatica sp. nov. and Pelomonas puraquae sp. nov., isolated from industrial and haemodialysis water.</title>
        <authorList>
            <person name="Gomila M."/>
            <person name="Bowien B."/>
            <person name="Falsen E."/>
            <person name="Moore E.R."/>
            <person name="Lalucat J."/>
        </authorList>
    </citation>
    <scope>NUCLEOTIDE SEQUENCE [LARGE SCALE GENOMIC DNA]</scope>
    <source>
        <strain evidence="2 3">CCUG 52769</strain>
    </source>
</reference>
<dbReference type="PANTHER" id="PTHR48098">
    <property type="entry name" value="ENTEROCHELIN ESTERASE-RELATED"/>
    <property type="match status" value="1"/>
</dbReference>
<dbReference type="InterPro" id="IPR029058">
    <property type="entry name" value="AB_hydrolase_fold"/>
</dbReference>
<feature type="signal peptide" evidence="1">
    <location>
        <begin position="1"/>
        <end position="19"/>
    </location>
</feature>
<evidence type="ECO:0000313" key="3">
    <source>
        <dbReference type="Proteomes" id="UP000197446"/>
    </source>
</evidence>
<dbReference type="PANTHER" id="PTHR48098:SF6">
    <property type="entry name" value="FERRI-BACILLIBACTIN ESTERASE BESA"/>
    <property type="match status" value="1"/>
</dbReference>
<dbReference type="OrthoDB" id="49490at2"/>